<name>A0ABW3UCR4_9GAMM</name>
<dbReference type="EMBL" id="JBHTLR010000046">
    <property type="protein sequence ID" value="MFD1218503.1"/>
    <property type="molecule type" value="Genomic_DNA"/>
</dbReference>
<reference evidence="2" key="1">
    <citation type="journal article" date="2019" name="Int. J. Syst. Evol. Microbiol.">
        <title>The Global Catalogue of Microorganisms (GCM) 10K type strain sequencing project: providing services to taxonomists for standard genome sequencing and annotation.</title>
        <authorList>
            <consortium name="The Broad Institute Genomics Platform"/>
            <consortium name="The Broad Institute Genome Sequencing Center for Infectious Disease"/>
            <person name="Wu L."/>
            <person name="Ma J."/>
        </authorList>
    </citation>
    <scope>NUCLEOTIDE SEQUENCE [LARGE SCALE GENOMIC DNA]</scope>
    <source>
        <strain evidence="2">CCUG 54356</strain>
    </source>
</reference>
<evidence type="ECO:0000313" key="2">
    <source>
        <dbReference type="Proteomes" id="UP001597264"/>
    </source>
</evidence>
<dbReference type="Proteomes" id="UP001597264">
    <property type="component" value="Unassembled WGS sequence"/>
</dbReference>
<gene>
    <name evidence="1" type="ORF">ACFQ2X_18045</name>
</gene>
<accession>A0ABW3UCR4</accession>
<feature type="non-terminal residue" evidence="1">
    <location>
        <position position="1"/>
    </location>
</feature>
<dbReference type="RefSeq" id="WP_377564497.1">
    <property type="nucleotide sequence ID" value="NZ_JBHTLR010000046.1"/>
</dbReference>
<protein>
    <submittedName>
        <fullName evidence="1">Uncharacterized protein</fullName>
    </submittedName>
</protein>
<organism evidence="1 2">
    <name type="scientific">Microbulbifer celer</name>
    <dbReference type="NCBI Taxonomy" id="435905"/>
    <lineage>
        <taxon>Bacteria</taxon>
        <taxon>Pseudomonadati</taxon>
        <taxon>Pseudomonadota</taxon>
        <taxon>Gammaproteobacteria</taxon>
        <taxon>Cellvibrionales</taxon>
        <taxon>Microbulbiferaceae</taxon>
        <taxon>Microbulbifer</taxon>
    </lineage>
</organism>
<comment type="caution">
    <text evidence="1">The sequence shown here is derived from an EMBL/GenBank/DDBJ whole genome shotgun (WGS) entry which is preliminary data.</text>
</comment>
<evidence type="ECO:0000313" key="1">
    <source>
        <dbReference type="EMBL" id="MFD1218503.1"/>
    </source>
</evidence>
<sequence length="140" mass="16076">GKGIDLESWVGCEGNFKLAVGYASIFWPNFVEFEDYIFTEGFSKDSVRGFESQKGSTPKSVEWVINHLHIADIQHYGCTDIAKDKLLVIGKTLKEIYELKLRALFPEKPCIVEFYVPDNEDDLMDYQISFWQAKHEADDA</sequence>
<proteinExistence type="predicted"/>
<keyword evidence="2" id="KW-1185">Reference proteome</keyword>